<evidence type="ECO:0000313" key="3">
    <source>
        <dbReference type="EMBL" id="RIY35165.1"/>
    </source>
</evidence>
<dbReference type="InterPro" id="IPR032675">
    <property type="entry name" value="LRR_dom_sf"/>
</dbReference>
<name>A0A3A1YBV2_9FLAO</name>
<evidence type="ECO:0000256" key="1">
    <source>
        <dbReference type="ARBA" id="ARBA00022614"/>
    </source>
</evidence>
<dbReference type="Gene3D" id="3.80.10.10">
    <property type="entry name" value="Ribonuclease Inhibitor"/>
    <property type="match status" value="1"/>
</dbReference>
<dbReference type="PROSITE" id="PS51450">
    <property type="entry name" value="LRR"/>
    <property type="match status" value="1"/>
</dbReference>
<dbReference type="EMBL" id="NSDI01000022">
    <property type="protein sequence ID" value="RIY35165.1"/>
    <property type="molecule type" value="Genomic_DNA"/>
</dbReference>
<dbReference type="SUPFAM" id="SSF52058">
    <property type="entry name" value="L domain-like"/>
    <property type="match status" value="1"/>
</dbReference>
<dbReference type="Pfam" id="PF12799">
    <property type="entry name" value="LRR_4"/>
    <property type="match status" value="1"/>
</dbReference>
<dbReference type="RefSeq" id="WP_119653141.1">
    <property type="nucleotide sequence ID" value="NZ_NSDI01000022.1"/>
</dbReference>
<dbReference type="InterPro" id="IPR025875">
    <property type="entry name" value="Leu-rich_rpt_4"/>
</dbReference>
<gene>
    <name evidence="3" type="ORF">CKY20_11205</name>
</gene>
<keyword evidence="2" id="KW-0677">Repeat</keyword>
<evidence type="ECO:0000256" key="2">
    <source>
        <dbReference type="ARBA" id="ARBA00022737"/>
    </source>
</evidence>
<accession>A0A3A1YBV2</accession>
<comment type="caution">
    <text evidence="3">The sequence shown here is derived from an EMBL/GenBank/DDBJ whole genome shotgun (WGS) entry which is preliminary data.</text>
</comment>
<organism evidence="3 4">
    <name type="scientific">Capnocytophaga canis</name>
    <dbReference type="NCBI Taxonomy" id="1848903"/>
    <lineage>
        <taxon>Bacteria</taxon>
        <taxon>Pseudomonadati</taxon>
        <taxon>Bacteroidota</taxon>
        <taxon>Flavobacteriia</taxon>
        <taxon>Flavobacteriales</taxon>
        <taxon>Flavobacteriaceae</taxon>
        <taxon>Capnocytophaga</taxon>
    </lineage>
</organism>
<reference evidence="3 4" key="1">
    <citation type="submission" date="2017-08" db="EMBL/GenBank/DDBJ databases">
        <title>Capnocytophaga canis 17-158 assembly.</title>
        <authorList>
            <person name="Gulvik C.A."/>
        </authorList>
    </citation>
    <scope>NUCLEOTIDE SEQUENCE [LARGE SCALE GENOMIC DNA]</scope>
    <source>
        <strain evidence="3 4">17-158</strain>
    </source>
</reference>
<sequence>MYRIEDKKPYAKKVISIFSNDFENGIKEAIKNNCDGIFLRKPIQDIPENLDLTLIEKLSENCNHLSFEDGFAKKYDAKLIEKMKNVKQLWLPNEFEIFDITKLNSIEQLTLSCPTNFKNISNLTTLDSLYIRDGINNFADIEYPLNLKELIIANTKIKSLEGIEKLQNLKKLELISNKKLLSISAINAINIENLTINSCYKINDLKILIKNKSIKFLYIDKLDSIKTISPIEQLVTLGFQDLKSGDVGEILVFPKIKELNFYPNKKHYSHNLAEINQILKKRNG</sequence>
<evidence type="ECO:0000313" key="4">
    <source>
        <dbReference type="Proteomes" id="UP000265497"/>
    </source>
</evidence>
<dbReference type="Proteomes" id="UP000265497">
    <property type="component" value="Unassembled WGS sequence"/>
</dbReference>
<protein>
    <recommendedName>
        <fullName evidence="5">Leucine-rich repeat domain-containing protein</fullName>
    </recommendedName>
</protein>
<proteinExistence type="predicted"/>
<keyword evidence="1" id="KW-0433">Leucine-rich repeat</keyword>
<dbReference type="InterPro" id="IPR001611">
    <property type="entry name" value="Leu-rich_rpt"/>
</dbReference>
<dbReference type="AlphaFoldDB" id="A0A3A1YBV2"/>
<evidence type="ECO:0008006" key="5">
    <source>
        <dbReference type="Google" id="ProtNLM"/>
    </source>
</evidence>